<dbReference type="EMBL" id="PQXK01000057">
    <property type="protein sequence ID" value="TGO39257.1"/>
    <property type="molecule type" value="Genomic_DNA"/>
</dbReference>
<name>A0A4Z1H1F2_9HELO</name>
<protein>
    <submittedName>
        <fullName evidence="2">Uncharacterized protein</fullName>
    </submittedName>
</protein>
<evidence type="ECO:0000256" key="1">
    <source>
        <dbReference type="SAM" id="MobiDB-lite"/>
    </source>
</evidence>
<accession>A0A4Z1H1F2</accession>
<sequence length="66" mass="7189">MELVSEDPDADADADADETEDEGLCVVWNRYGIGNWFEEDSGDSDVHVGMGMDEDEDGCGTMRTPS</sequence>
<dbReference type="AlphaFoldDB" id="A0A4Z1H1F2"/>
<feature type="region of interest" description="Disordered" evidence="1">
    <location>
        <begin position="1"/>
        <end position="21"/>
    </location>
</feature>
<organism evidence="2 3">
    <name type="scientific">Botrytis hyacinthi</name>
    <dbReference type="NCBI Taxonomy" id="278943"/>
    <lineage>
        <taxon>Eukaryota</taxon>
        <taxon>Fungi</taxon>
        <taxon>Dikarya</taxon>
        <taxon>Ascomycota</taxon>
        <taxon>Pezizomycotina</taxon>
        <taxon>Leotiomycetes</taxon>
        <taxon>Helotiales</taxon>
        <taxon>Sclerotiniaceae</taxon>
        <taxon>Botrytis</taxon>
    </lineage>
</organism>
<reference evidence="2 3" key="1">
    <citation type="submission" date="2017-12" db="EMBL/GenBank/DDBJ databases">
        <title>Comparative genomics of Botrytis spp.</title>
        <authorList>
            <person name="Valero-Jimenez C.A."/>
            <person name="Tapia P."/>
            <person name="Veloso J."/>
            <person name="Silva-Moreno E."/>
            <person name="Staats M."/>
            <person name="Valdes J.H."/>
            <person name="Van Kan J.A.L."/>
        </authorList>
    </citation>
    <scope>NUCLEOTIDE SEQUENCE [LARGE SCALE GENOMIC DNA]</scope>
    <source>
        <strain evidence="2 3">Bh0001</strain>
    </source>
</reference>
<evidence type="ECO:0000313" key="3">
    <source>
        <dbReference type="Proteomes" id="UP000297814"/>
    </source>
</evidence>
<comment type="caution">
    <text evidence="2">The sequence shown here is derived from an EMBL/GenBank/DDBJ whole genome shotgun (WGS) entry which is preliminary data.</text>
</comment>
<feature type="region of interest" description="Disordered" evidence="1">
    <location>
        <begin position="44"/>
        <end position="66"/>
    </location>
</feature>
<gene>
    <name evidence="2" type="ORF">BHYA_0057g00240</name>
</gene>
<dbReference type="Proteomes" id="UP000297814">
    <property type="component" value="Unassembled WGS sequence"/>
</dbReference>
<evidence type="ECO:0000313" key="2">
    <source>
        <dbReference type="EMBL" id="TGO39257.1"/>
    </source>
</evidence>
<keyword evidence="3" id="KW-1185">Reference proteome</keyword>
<proteinExistence type="predicted"/>